<dbReference type="Gene3D" id="3.90.550.10">
    <property type="entry name" value="Spore Coat Polysaccharide Biosynthesis Protein SpsA, Chain A"/>
    <property type="match status" value="1"/>
</dbReference>
<dbReference type="Proteomes" id="UP000178583">
    <property type="component" value="Unassembled WGS sequence"/>
</dbReference>
<dbReference type="EMBL" id="MEZY01000026">
    <property type="protein sequence ID" value="OGD64054.1"/>
    <property type="molecule type" value="Genomic_DNA"/>
</dbReference>
<name>A0A1F5E9X4_9BACT</name>
<comment type="caution">
    <text evidence="2">The sequence shown here is derived from an EMBL/GenBank/DDBJ whole genome shotgun (WGS) entry which is preliminary data.</text>
</comment>
<evidence type="ECO:0000259" key="1">
    <source>
        <dbReference type="Pfam" id="PF00483"/>
    </source>
</evidence>
<dbReference type="InterPro" id="IPR005835">
    <property type="entry name" value="NTP_transferase_dom"/>
</dbReference>
<dbReference type="PANTHER" id="PTHR38710">
    <property type="entry name" value="WITH PUTATIVE URIDYL PYROPHOSPHORYLASE-RELATED"/>
    <property type="match status" value="1"/>
</dbReference>
<dbReference type="STRING" id="1797472.A2215_00650"/>
<dbReference type="AlphaFoldDB" id="A0A1F5E9X4"/>
<dbReference type="SUPFAM" id="SSF53448">
    <property type="entry name" value="Nucleotide-diphospho-sugar transferases"/>
    <property type="match status" value="1"/>
</dbReference>
<reference evidence="2 3" key="1">
    <citation type="journal article" date="2016" name="Nat. Commun.">
        <title>Thousands of microbial genomes shed light on interconnected biogeochemical processes in an aquifer system.</title>
        <authorList>
            <person name="Anantharaman K."/>
            <person name="Brown C.T."/>
            <person name="Hug L.A."/>
            <person name="Sharon I."/>
            <person name="Castelle C.J."/>
            <person name="Probst A.J."/>
            <person name="Thomas B.C."/>
            <person name="Singh A."/>
            <person name="Wilkins M.J."/>
            <person name="Karaoz U."/>
            <person name="Brodie E.L."/>
            <person name="Williams K.H."/>
            <person name="Hubbard S.S."/>
            <person name="Banfield J.F."/>
        </authorList>
    </citation>
    <scope>NUCLEOTIDE SEQUENCE [LARGE SCALE GENOMIC DNA]</scope>
</reference>
<gene>
    <name evidence="2" type="ORF">A2215_00650</name>
</gene>
<accession>A0A1F5E9X4</accession>
<proteinExistence type="predicted"/>
<evidence type="ECO:0000313" key="3">
    <source>
        <dbReference type="Proteomes" id="UP000178583"/>
    </source>
</evidence>
<feature type="domain" description="Nucleotidyl transferase" evidence="1">
    <location>
        <begin position="6"/>
        <end position="212"/>
    </location>
</feature>
<protein>
    <recommendedName>
        <fullName evidence="1">Nucleotidyl transferase domain-containing protein</fullName>
    </recommendedName>
</protein>
<dbReference type="PANTHER" id="PTHR38710:SF1">
    <property type="entry name" value="WITH PUTATIVE URIDYL PYROPHOSPHORYLASE-RELATED"/>
    <property type="match status" value="1"/>
</dbReference>
<dbReference type="Pfam" id="PF00483">
    <property type="entry name" value="NTP_transferase"/>
    <property type="match status" value="1"/>
</dbReference>
<dbReference type="InterPro" id="IPR053034">
    <property type="entry name" value="Glucuronokinase-like"/>
</dbReference>
<evidence type="ECO:0000313" key="2">
    <source>
        <dbReference type="EMBL" id="OGD64054.1"/>
    </source>
</evidence>
<organism evidence="2 3">
    <name type="scientific">Candidatus Berkelbacteria bacterium RIFOXYA2_FULL_43_10</name>
    <dbReference type="NCBI Taxonomy" id="1797472"/>
    <lineage>
        <taxon>Bacteria</taxon>
        <taxon>Candidatus Berkelbacteria</taxon>
    </lineage>
</organism>
<sequence>MTLLFLCAGFATRLEPRTLTYPKHLLPFGKKKKLIDFFMDSIENIEDQITRKVLITNSKYYDQFKAWNDENGYGFELIDDGVKSKAEKLGAIGDLLFAIEKAKIDDDIMIVSPDHVYFKYDFNDLIKVANNHNASSIIVDEGEEDEMLNGSCLTLTEDNQVVKFVEKPKTCFDKWHGGPTYILKKEDIERIKNVPKDKYDNIGTVGETLSVAGRLYASIFSGELIHLTTEADYQEALEKYGSKN</sequence>
<dbReference type="InterPro" id="IPR029044">
    <property type="entry name" value="Nucleotide-diphossugar_trans"/>
</dbReference>